<protein>
    <recommendedName>
        <fullName evidence="4">serine-type D-Ala-D-Ala carboxypeptidase</fullName>
        <ecNumber evidence="4">3.4.16.4</ecNumber>
    </recommendedName>
</protein>
<keyword evidence="8 15" id="KW-0378">Hydrolase</keyword>
<dbReference type="InterPro" id="IPR037167">
    <property type="entry name" value="Peptidase_S11_C_sf"/>
</dbReference>
<evidence type="ECO:0000256" key="5">
    <source>
        <dbReference type="ARBA" id="ARBA00022645"/>
    </source>
</evidence>
<evidence type="ECO:0000313" key="16">
    <source>
        <dbReference type="Proteomes" id="UP000255411"/>
    </source>
</evidence>
<dbReference type="InterPro" id="IPR012907">
    <property type="entry name" value="Peptidase_S11_C"/>
</dbReference>
<reference evidence="15 16" key="1">
    <citation type="submission" date="2017-07" db="EMBL/GenBank/DDBJ databases">
        <title>Streptococcus pluranimalium as cause of bovine abortion.</title>
        <authorList>
            <person name="Rodriguez Campos S."/>
            <person name="Gobeli Brawand S."/>
            <person name="Brodard I."/>
            <person name="Rychener L."/>
            <person name="Perreten V."/>
        </authorList>
    </citation>
    <scope>NUCLEOTIDE SEQUENCE [LARGE SCALE GENOMIC DNA]</scope>
    <source>
        <strain evidence="15 16">14A0014</strain>
    </source>
</reference>
<evidence type="ECO:0000256" key="6">
    <source>
        <dbReference type="ARBA" id="ARBA00022670"/>
    </source>
</evidence>
<dbReference type="SUPFAM" id="SSF69189">
    <property type="entry name" value="Penicillin-binding protein associated domain"/>
    <property type="match status" value="1"/>
</dbReference>
<keyword evidence="11" id="KW-0961">Cell wall biogenesis/degradation</keyword>
<evidence type="ECO:0000256" key="1">
    <source>
        <dbReference type="ARBA" id="ARBA00003217"/>
    </source>
</evidence>
<organism evidence="15 16">
    <name type="scientific">Streptococcus pluranimalium</name>
    <dbReference type="NCBI Taxonomy" id="82348"/>
    <lineage>
        <taxon>Bacteria</taxon>
        <taxon>Bacillati</taxon>
        <taxon>Bacillota</taxon>
        <taxon>Bacilli</taxon>
        <taxon>Lactobacillales</taxon>
        <taxon>Streptococcaceae</taxon>
        <taxon>Streptococcus</taxon>
    </lineage>
</organism>
<comment type="catalytic activity">
    <reaction evidence="12">
        <text>Preferential cleavage: (Ac)2-L-Lys-D-Ala-|-D-Ala. Also transpeptidation of peptidyl-alanyl moieties that are N-acyl substituents of D-alanine.</text>
        <dbReference type="EC" id="3.4.16.4"/>
    </reaction>
</comment>
<dbReference type="InterPro" id="IPR012338">
    <property type="entry name" value="Beta-lactam/transpept-like"/>
</dbReference>
<comment type="similarity">
    <text evidence="3 13">Belongs to the peptidase S11 family.</text>
</comment>
<dbReference type="SUPFAM" id="SSF56601">
    <property type="entry name" value="beta-lactamase/transpeptidase-like"/>
    <property type="match status" value="1"/>
</dbReference>
<proteinExistence type="inferred from homology"/>
<dbReference type="PANTHER" id="PTHR21581">
    <property type="entry name" value="D-ALANYL-D-ALANINE CARBOXYPEPTIDASE"/>
    <property type="match status" value="1"/>
</dbReference>
<dbReference type="UniPathway" id="UPA00219"/>
<dbReference type="GO" id="GO:0006508">
    <property type="term" value="P:proteolysis"/>
    <property type="evidence" value="ECO:0007669"/>
    <property type="project" value="UniProtKB-KW"/>
</dbReference>
<dbReference type="InterPro" id="IPR001967">
    <property type="entry name" value="Peptidase_S11_N"/>
</dbReference>
<evidence type="ECO:0000256" key="13">
    <source>
        <dbReference type="RuleBase" id="RU004016"/>
    </source>
</evidence>
<evidence type="ECO:0000256" key="12">
    <source>
        <dbReference type="ARBA" id="ARBA00034000"/>
    </source>
</evidence>
<evidence type="ECO:0000256" key="4">
    <source>
        <dbReference type="ARBA" id="ARBA00012448"/>
    </source>
</evidence>
<evidence type="ECO:0000256" key="11">
    <source>
        <dbReference type="ARBA" id="ARBA00023316"/>
    </source>
</evidence>
<dbReference type="GO" id="GO:0071555">
    <property type="term" value="P:cell wall organization"/>
    <property type="evidence" value="ECO:0007669"/>
    <property type="project" value="UniProtKB-KW"/>
</dbReference>
<dbReference type="Gene3D" id="3.40.710.10">
    <property type="entry name" value="DD-peptidase/beta-lactamase superfamily"/>
    <property type="match status" value="1"/>
</dbReference>
<dbReference type="PRINTS" id="PR00725">
    <property type="entry name" value="DADACBPTASE1"/>
</dbReference>
<keyword evidence="10" id="KW-0573">Peptidoglycan synthesis</keyword>
<dbReference type="RefSeq" id="WP_115129651.1">
    <property type="nucleotide sequence ID" value="NZ_CP022601.1"/>
</dbReference>
<evidence type="ECO:0000313" key="15">
    <source>
        <dbReference type="EMBL" id="AXJ12245.1"/>
    </source>
</evidence>
<dbReference type="Gene3D" id="2.60.410.10">
    <property type="entry name" value="D-Ala-D-Ala carboxypeptidase, C-terminal domain"/>
    <property type="match status" value="1"/>
</dbReference>
<keyword evidence="5 15" id="KW-0121">Carboxypeptidase</keyword>
<evidence type="ECO:0000256" key="9">
    <source>
        <dbReference type="ARBA" id="ARBA00022960"/>
    </source>
</evidence>
<comment type="pathway">
    <text evidence="2">Cell wall biogenesis; peptidoglycan biosynthesis.</text>
</comment>
<dbReference type="Proteomes" id="UP000255411">
    <property type="component" value="Chromosome"/>
</dbReference>
<accession>A0A345VHP3</accession>
<keyword evidence="7" id="KW-0732">Signal</keyword>
<dbReference type="AlphaFoldDB" id="A0A345VHP3"/>
<dbReference type="GO" id="GO:0009252">
    <property type="term" value="P:peptidoglycan biosynthetic process"/>
    <property type="evidence" value="ECO:0007669"/>
    <property type="project" value="UniProtKB-UniPathway"/>
</dbReference>
<gene>
    <name evidence="15" type="primary">dacA_1</name>
    <name evidence="15" type="ORF">Sp14A_02920</name>
</gene>
<dbReference type="PANTHER" id="PTHR21581:SF11">
    <property type="entry name" value="D-ALANYL-D-ALANINE CARBOXYPEPTIDASE DACA"/>
    <property type="match status" value="1"/>
</dbReference>
<evidence type="ECO:0000256" key="7">
    <source>
        <dbReference type="ARBA" id="ARBA00022729"/>
    </source>
</evidence>
<evidence type="ECO:0000256" key="3">
    <source>
        <dbReference type="ARBA" id="ARBA00007164"/>
    </source>
</evidence>
<dbReference type="Pfam" id="PF00768">
    <property type="entry name" value="Peptidase_S11"/>
    <property type="match status" value="1"/>
</dbReference>
<keyword evidence="6" id="KW-0645">Protease</keyword>
<evidence type="ECO:0000259" key="14">
    <source>
        <dbReference type="SMART" id="SM00936"/>
    </source>
</evidence>
<dbReference type="Pfam" id="PF07943">
    <property type="entry name" value="PBP5_C"/>
    <property type="match status" value="1"/>
</dbReference>
<feature type="domain" description="Peptidase S11 D-Ala-D-Ala carboxypeptidase A C-terminal" evidence="14">
    <location>
        <begin position="295"/>
        <end position="393"/>
    </location>
</feature>
<dbReference type="EMBL" id="CP022601">
    <property type="protein sequence ID" value="AXJ12245.1"/>
    <property type="molecule type" value="Genomic_DNA"/>
</dbReference>
<comment type="function">
    <text evidence="1">Removes C-terminal D-alanyl residues from sugar-peptide cell wall precursors.</text>
</comment>
<keyword evidence="9" id="KW-0133">Cell shape</keyword>
<sequence length="412" mass="45685">MKKLFSYFFSIIVIMLSFNSRVFSEEFNPPTKNAFVFELNSGKILYTKNADEKTEIASITKLLTVYLVYKEIENHNLNWNDTVNISDYSYNLTVEGLVSNVPLDKREYTVKELVEAVLIGNANSPAISLAEHISGSEPKFVDKMKKQLKEWGIKDAKIVNASGLNNEMLGGNIYPDSKKNDENMLSASDVAIIVDKLLNNFPEVTNITKQVSAGFDNTTMNTYNQLISDPSIARSGIDGLITGTSLKGGASFVSTSTENGMRMITVVLNADDADKDELARFKVTNEILDYVLSSYEKKTILKKGQTVDASAVAVRDGKKKTVKAVAADDLTVIRPINKKSNLAFIPSRKSLTAPVKKNTEVGNFTFQDKNLVGNGYLGDLPSVSAKTKTAVEKSFFLKVWWNHFVTYVNEKL</sequence>
<evidence type="ECO:0000256" key="10">
    <source>
        <dbReference type="ARBA" id="ARBA00022984"/>
    </source>
</evidence>
<evidence type="ECO:0000256" key="2">
    <source>
        <dbReference type="ARBA" id="ARBA00004752"/>
    </source>
</evidence>
<dbReference type="EC" id="3.4.16.4" evidence="4"/>
<dbReference type="GO" id="GO:0008360">
    <property type="term" value="P:regulation of cell shape"/>
    <property type="evidence" value="ECO:0007669"/>
    <property type="project" value="UniProtKB-KW"/>
</dbReference>
<dbReference type="InterPro" id="IPR015956">
    <property type="entry name" value="Peniciliin-bd_prot_C_sf"/>
</dbReference>
<name>A0A345VHP3_9STRE</name>
<evidence type="ECO:0000256" key="8">
    <source>
        <dbReference type="ARBA" id="ARBA00022801"/>
    </source>
</evidence>
<dbReference type="GO" id="GO:0009002">
    <property type="term" value="F:serine-type D-Ala-D-Ala carboxypeptidase activity"/>
    <property type="evidence" value="ECO:0007669"/>
    <property type="project" value="UniProtKB-EC"/>
</dbReference>
<dbReference type="NCBIfam" id="NF038273">
    <property type="entry name" value="strep_PBP3"/>
    <property type="match status" value="1"/>
</dbReference>
<dbReference type="SMART" id="SM00936">
    <property type="entry name" value="PBP5_C"/>
    <property type="match status" value="1"/>
</dbReference>
<dbReference type="InterPro" id="IPR018044">
    <property type="entry name" value="Peptidase_S11"/>
</dbReference>